<evidence type="ECO:0000313" key="7">
    <source>
        <dbReference type="Proteomes" id="UP001497392"/>
    </source>
</evidence>
<keyword evidence="7" id="KW-1185">Reference proteome</keyword>
<dbReference type="SUPFAM" id="SSF51230">
    <property type="entry name" value="Single hybrid motif"/>
    <property type="match status" value="1"/>
</dbReference>
<dbReference type="InterPro" id="IPR033753">
    <property type="entry name" value="GCV_H/Fam206"/>
</dbReference>
<sequence length="171" mass="18076">MALRQLAATAAQRTGLCWASPTASQVGSNVSIALRTVFARGFATVEQGYSYAGSHEWVKVDGDTATIGISDFAQAELGDIVYVELPEAGSEVEKGNNFGVVESVKAASDVYSPVSGEVLESNQALADEPGKVNSEPFSGGWMLKVKLTDPSQVDSLMDASAYEKHCEENAH</sequence>
<dbReference type="InterPro" id="IPR011053">
    <property type="entry name" value="Single_hybrid_motif"/>
</dbReference>
<evidence type="ECO:0000256" key="4">
    <source>
        <dbReference type="RuleBase" id="RU364055"/>
    </source>
</evidence>
<dbReference type="PROSITE" id="PS50968">
    <property type="entry name" value="BIOTINYL_LIPOYL"/>
    <property type="match status" value="1"/>
</dbReference>
<gene>
    <name evidence="6" type="primary">g13015</name>
    <name evidence="6" type="ORF">VP750_LOCUS11556</name>
</gene>
<proteinExistence type="inferred from homology"/>
<dbReference type="NCBIfam" id="TIGR00527">
    <property type="entry name" value="gcvH"/>
    <property type="match status" value="1"/>
</dbReference>
<comment type="cofactor">
    <cofactor evidence="4">
        <name>(R)-lipoate</name>
        <dbReference type="ChEBI" id="CHEBI:83088"/>
    </cofactor>
    <text evidence="4">Binds 1 lipoyl cofactor covalently.</text>
</comment>
<comment type="function">
    <text evidence="4">The H protein shuttles the methylamine group of glycine from the P protein to the T protein.</text>
</comment>
<dbReference type="InterPro" id="IPR002930">
    <property type="entry name" value="GCV_H"/>
</dbReference>
<reference evidence="6 7" key="1">
    <citation type="submission" date="2024-06" db="EMBL/GenBank/DDBJ databases">
        <authorList>
            <person name="Kraege A."/>
            <person name="Thomma B."/>
        </authorList>
    </citation>
    <scope>NUCLEOTIDE SEQUENCE [LARGE SCALE GENOMIC DNA]</scope>
</reference>
<evidence type="ECO:0000256" key="2">
    <source>
        <dbReference type="ARBA" id="ARBA00022823"/>
    </source>
</evidence>
<dbReference type="InterPro" id="IPR017453">
    <property type="entry name" value="GCV_H_sub"/>
</dbReference>
<comment type="subunit">
    <text evidence="4">The glycine cleavage system is composed of four proteins: P, T, L and H.</text>
</comment>
<dbReference type="CDD" id="cd06848">
    <property type="entry name" value="GCS_H"/>
    <property type="match status" value="1"/>
</dbReference>
<dbReference type="NCBIfam" id="NF002270">
    <property type="entry name" value="PRK01202.1"/>
    <property type="match status" value="1"/>
</dbReference>
<evidence type="ECO:0000259" key="5">
    <source>
        <dbReference type="PROSITE" id="PS50968"/>
    </source>
</evidence>
<dbReference type="EMBL" id="CAXHTA020000021">
    <property type="protein sequence ID" value="CAL5229650.1"/>
    <property type="molecule type" value="Genomic_DNA"/>
</dbReference>
<evidence type="ECO:0000313" key="6">
    <source>
        <dbReference type="EMBL" id="CAL5229650.1"/>
    </source>
</evidence>
<dbReference type="PANTHER" id="PTHR11715">
    <property type="entry name" value="GLYCINE CLEAVAGE SYSTEM H PROTEIN"/>
    <property type="match status" value="1"/>
</dbReference>
<dbReference type="Proteomes" id="UP001497392">
    <property type="component" value="Unassembled WGS sequence"/>
</dbReference>
<keyword evidence="4" id="KW-0496">Mitochondrion</keyword>
<dbReference type="HAMAP" id="MF_00272">
    <property type="entry name" value="GcvH"/>
    <property type="match status" value="1"/>
</dbReference>
<accession>A0ABP1GED5</accession>
<keyword evidence="3 4" id="KW-0809">Transit peptide</keyword>
<evidence type="ECO:0000256" key="1">
    <source>
        <dbReference type="ARBA" id="ARBA00009249"/>
    </source>
</evidence>
<evidence type="ECO:0000256" key="3">
    <source>
        <dbReference type="ARBA" id="ARBA00022946"/>
    </source>
</evidence>
<dbReference type="PROSITE" id="PS00189">
    <property type="entry name" value="LIPOYL"/>
    <property type="match status" value="1"/>
</dbReference>
<protein>
    <recommendedName>
        <fullName evidence="4">Glycine cleavage system H protein</fullName>
    </recommendedName>
</protein>
<comment type="subcellular location">
    <subcellularLocation>
        <location evidence="4">Mitochondrion</location>
    </subcellularLocation>
</comment>
<comment type="caution">
    <text evidence="6">The sequence shown here is derived from an EMBL/GenBank/DDBJ whole genome shotgun (WGS) entry which is preliminary data.</text>
</comment>
<keyword evidence="2 4" id="KW-0450">Lipoyl</keyword>
<feature type="domain" description="Lipoyl-binding" evidence="5">
    <location>
        <begin position="64"/>
        <end position="146"/>
    </location>
</feature>
<comment type="similarity">
    <text evidence="1 4">Belongs to the GcvH family.</text>
</comment>
<dbReference type="InterPro" id="IPR003016">
    <property type="entry name" value="2-oxoA_DH_lipoyl-BS"/>
</dbReference>
<dbReference type="Pfam" id="PF01597">
    <property type="entry name" value="GCV_H"/>
    <property type="match status" value="1"/>
</dbReference>
<name>A0ABP1GED5_9CHLO</name>
<dbReference type="Gene3D" id="2.40.50.100">
    <property type="match status" value="1"/>
</dbReference>
<dbReference type="PANTHER" id="PTHR11715:SF3">
    <property type="entry name" value="GLYCINE CLEAVAGE SYSTEM H PROTEIN-RELATED"/>
    <property type="match status" value="1"/>
</dbReference>
<dbReference type="InterPro" id="IPR000089">
    <property type="entry name" value="Biotin_lipoyl"/>
</dbReference>
<organism evidence="6 7">
    <name type="scientific">Coccomyxa viridis</name>
    <dbReference type="NCBI Taxonomy" id="1274662"/>
    <lineage>
        <taxon>Eukaryota</taxon>
        <taxon>Viridiplantae</taxon>
        <taxon>Chlorophyta</taxon>
        <taxon>core chlorophytes</taxon>
        <taxon>Trebouxiophyceae</taxon>
        <taxon>Trebouxiophyceae incertae sedis</taxon>
        <taxon>Coccomyxaceae</taxon>
        <taxon>Coccomyxa</taxon>
    </lineage>
</organism>